<name>A0A1M6Y187_9RHOB</name>
<evidence type="ECO:0008006" key="3">
    <source>
        <dbReference type="Google" id="ProtNLM"/>
    </source>
</evidence>
<reference evidence="1 2" key="1">
    <citation type="submission" date="2016-11" db="EMBL/GenBank/DDBJ databases">
        <authorList>
            <person name="Jaros S."/>
            <person name="Januszkiewicz K."/>
            <person name="Wedrychowicz H."/>
        </authorList>
    </citation>
    <scope>NUCLEOTIDE SEQUENCE [LARGE SCALE GENOMIC DNA]</scope>
    <source>
        <strain evidence="1 2">DSM 29589</strain>
    </source>
</reference>
<gene>
    <name evidence="1" type="ORF">SAMN05444398_101651</name>
</gene>
<keyword evidence="2" id="KW-1185">Reference proteome</keyword>
<dbReference type="STRING" id="337701.SAMN05444398_101651"/>
<dbReference type="EMBL" id="FRBR01000001">
    <property type="protein sequence ID" value="SHL11924.1"/>
    <property type="molecule type" value="Genomic_DNA"/>
</dbReference>
<evidence type="ECO:0000313" key="2">
    <source>
        <dbReference type="Proteomes" id="UP000183974"/>
    </source>
</evidence>
<evidence type="ECO:0000313" key="1">
    <source>
        <dbReference type="EMBL" id="SHL11924.1"/>
    </source>
</evidence>
<organism evidence="1 2">
    <name type="scientific">Roseovarius pacificus</name>
    <dbReference type="NCBI Taxonomy" id="337701"/>
    <lineage>
        <taxon>Bacteria</taxon>
        <taxon>Pseudomonadati</taxon>
        <taxon>Pseudomonadota</taxon>
        <taxon>Alphaproteobacteria</taxon>
        <taxon>Rhodobacterales</taxon>
        <taxon>Roseobacteraceae</taxon>
        <taxon>Roseovarius</taxon>
    </lineage>
</organism>
<dbReference type="RefSeq" id="WP_073032635.1">
    <property type="nucleotide sequence ID" value="NZ_BMLR01000001.1"/>
</dbReference>
<accession>A0A1M6Y187</accession>
<proteinExistence type="predicted"/>
<dbReference type="AlphaFoldDB" id="A0A1M6Y187"/>
<sequence>MRKRFITLLAGAGLLGLAACGDTLPEQALLGAGAGAGTAAVLDGSIGAGALVGAAGNVAYCKAYPGRCR</sequence>
<dbReference type="PROSITE" id="PS51257">
    <property type="entry name" value="PROKAR_LIPOPROTEIN"/>
    <property type="match status" value="1"/>
</dbReference>
<dbReference type="Proteomes" id="UP000183974">
    <property type="component" value="Unassembled WGS sequence"/>
</dbReference>
<protein>
    <recommendedName>
        <fullName evidence="3">Lipoprotein</fullName>
    </recommendedName>
</protein>